<comment type="caution">
    <text evidence="1">The sequence shown here is derived from an EMBL/GenBank/DDBJ whole genome shotgun (WGS) entry which is preliminary data.</text>
</comment>
<sequence>MQICVPVRSPADLYQDLHITPKLIVVFSLCRQMALVVNVFNQVQEPIVHLYNTLIRAHIQNSQNSQAFAAFFDKQVNGVYHDNFTYPYL</sequence>
<dbReference type="Proteomes" id="UP001457282">
    <property type="component" value="Unassembled WGS sequence"/>
</dbReference>
<keyword evidence="2" id="KW-1185">Reference proteome</keyword>
<accession>A0AAW1WG89</accession>
<evidence type="ECO:0000313" key="1">
    <source>
        <dbReference type="EMBL" id="KAK9922352.1"/>
    </source>
</evidence>
<gene>
    <name evidence="1" type="ORF">M0R45_030819</name>
</gene>
<evidence type="ECO:0000313" key="2">
    <source>
        <dbReference type="Proteomes" id="UP001457282"/>
    </source>
</evidence>
<protein>
    <submittedName>
        <fullName evidence="1">Uncharacterized protein</fullName>
    </submittedName>
</protein>
<dbReference type="Gene3D" id="1.25.40.10">
    <property type="entry name" value="Tetratricopeptide repeat domain"/>
    <property type="match status" value="1"/>
</dbReference>
<name>A0AAW1WG89_RUBAR</name>
<organism evidence="1 2">
    <name type="scientific">Rubus argutus</name>
    <name type="common">Southern blackberry</name>
    <dbReference type="NCBI Taxonomy" id="59490"/>
    <lineage>
        <taxon>Eukaryota</taxon>
        <taxon>Viridiplantae</taxon>
        <taxon>Streptophyta</taxon>
        <taxon>Embryophyta</taxon>
        <taxon>Tracheophyta</taxon>
        <taxon>Spermatophyta</taxon>
        <taxon>Magnoliopsida</taxon>
        <taxon>eudicotyledons</taxon>
        <taxon>Gunneridae</taxon>
        <taxon>Pentapetalae</taxon>
        <taxon>rosids</taxon>
        <taxon>fabids</taxon>
        <taxon>Rosales</taxon>
        <taxon>Rosaceae</taxon>
        <taxon>Rosoideae</taxon>
        <taxon>Rosoideae incertae sedis</taxon>
        <taxon>Rubus</taxon>
    </lineage>
</organism>
<proteinExistence type="predicted"/>
<dbReference type="InterPro" id="IPR011990">
    <property type="entry name" value="TPR-like_helical_dom_sf"/>
</dbReference>
<reference evidence="1 2" key="1">
    <citation type="journal article" date="2023" name="G3 (Bethesda)">
        <title>A chromosome-length genome assembly and annotation of blackberry (Rubus argutus, cv. 'Hillquist').</title>
        <authorList>
            <person name="Bruna T."/>
            <person name="Aryal R."/>
            <person name="Dudchenko O."/>
            <person name="Sargent D.J."/>
            <person name="Mead D."/>
            <person name="Buti M."/>
            <person name="Cavallini A."/>
            <person name="Hytonen T."/>
            <person name="Andres J."/>
            <person name="Pham M."/>
            <person name="Weisz D."/>
            <person name="Mascagni F."/>
            <person name="Usai G."/>
            <person name="Natali L."/>
            <person name="Bassil N."/>
            <person name="Fernandez G.E."/>
            <person name="Lomsadze A."/>
            <person name="Armour M."/>
            <person name="Olukolu B."/>
            <person name="Poorten T."/>
            <person name="Britton C."/>
            <person name="Davik J."/>
            <person name="Ashrafi H."/>
            <person name="Aiden E.L."/>
            <person name="Borodovsky M."/>
            <person name="Worthington M."/>
        </authorList>
    </citation>
    <scope>NUCLEOTIDE SEQUENCE [LARGE SCALE GENOMIC DNA]</scope>
    <source>
        <strain evidence="1">PI 553951</strain>
    </source>
</reference>
<dbReference type="EMBL" id="JBEDUW010000006">
    <property type="protein sequence ID" value="KAK9922352.1"/>
    <property type="molecule type" value="Genomic_DNA"/>
</dbReference>
<dbReference type="AlphaFoldDB" id="A0AAW1WG89"/>